<accession>A0ABR2SKU9</accession>
<evidence type="ECO:0000313" key="2">
    <source>
        <dbReference type="Proteomes" id="UP001396334"/>
    </source>
</evidence>
<name>A0ABR2SKU9_9ROSI</name>
<keyword evidence="2" id="KW-1185">Reference proteome</keyword>
<sequence>MQASFGYAIFRSLSPFRLMIISTSDLLTEPADGSVCEVQRHCDSFHQSFLLEANGKLLAVFLGFMGKWLRLFELDFSDMLWVEVDNVGDETLDISRISSLATTATREDTKTAWYVILLAQESGIAMVQMLL</sequence>
<reference evidence="1 2" key="1">
    <citation type="journal article" date="2024" name="G3 (Bethesda)">
        <title>Genome assembly of Hibiscus sabdariffa L. provides insights into metabolisms of medicinal natural products.</title>
        <authorList>
            <person name="Kim T."/>
        </authorList>
    </citation>
    <scope>NUCLEOTIDE SEQUENCE [LARGE SCALE GENOMIC DNA]</scope>
    <source>
        <strain evidence="1">TK-2024</strain>
        <tissue evidence="1">Old leaves</tissue>
    </source>
</reference>
<organism evidence="1 2">
    <name type="scientific">Hibiscus sabdariffa</name>
    <name type="common">roselle</name>
    <dbReference type="NCBI Taxonomy" id="183260"/>
    <lineage>
        <taxon>Eukaryota</taxon>
        <taxon>Viridiplantae</taxon>
        <taxon>Streptophyta</taxon>
        <taxon>Embryophyta</taxon>
        <taxon>Tracheophyta</taxon>
        <taxon>Spermatophyta</taxon>
        <taxon>Magnoliopsida</taxon>
        <taxon>eudicotyledons</taxon>
        <taxon>Gunneridae</taxon>
        <taxon>Pentapetalae</taxon>
        <taxon>rosids</taxon>
        <taxon>malvids</taxon>
        <taxon>Malvales</taxon>
        <taxon>Malvaceae</taxon>
        <taxon>Malvoideae</taxon>
        <taxon>Hibiscus</taxon>
    </lineage>
</organism>
<proteinExistence type="predicted"/>
<dbReference type="EMBL" id="JBBPBN010000013">
    <property type="protein sequence ID" value="KAK9025858.1"/>
    <property type="molecule type" value="Genomic_DNA"/>
</dbReference>
<protein>
    <submittedName>
        <fullName evidence="1">Uncharacterized protein</fullName>
    </submittedName>
</protein>
<comment type="caution">
    <text evidence="1">The sequence shown here is derived from an EMBL/GenBank/DDBJ whole genome shotgun (WGS) entry which is preliminary data.</text>
</comment>
<gene>
    <name evidence="1" type="ORF">V6N11_038713</name>
</gene>
<evidence type="ECO:0000313" key="1">
    <source>
        <dbReference type="EMBL" id="KAK9025858.1"/>
    </source>
</evidence>
<dbReference type="Proteomes" id="UP001396334">
    <property type="component" value="Unassembled WGS sequence"/>
</dbReference>